<dbReference type="EMBL" id="SPPA01000012">
    <property type="protein sequence ID" value="TFV10186.1"/>
    <property type="molecule type" value="Genomic_DNA"/>
</dbReference>
<reference evidence="1 2" key="1">
    <citation type="submission" date="2019-03" db="EMBL/GenBank/DDBJ databases">
        <title>Diversity of the mouse oral microbiome.</title>
        <authorList>
            <person name="Joseph S."/>
            <person name="Aduse-Opoku J."/>
            <person name="Curtis M."/>
            <person name="Wade W."/>
            <person name="Hashim A."/>
        </authorList>
    </citation>
    <scope>NUCLEOTIDE SEQUENCE [LARGE SCALE GENOMIC DNA]</scope>
    <source>
        <strain evidence="1 2">WT12</strain>
    </source>
</reference>
<dbReference type="Proteomes" id="UP000297396">
    <property type="component" value="Unassembled WGS sequence"/>
</dbReference>
<comment type="caution">
    <text evidence="1">The sequence shown here is derived from an EMBL/GenBank/DDBJ whole genome shotgun (WGS) entry which is preliminary data.</text>
</comment>
<evidence type="ECO:0000313" key="2">
    <source>
        <dbReference type="Proteomes" id="UP000297396"/>
    </source>
</evidence>
<dbReference type="OrthoDB" id="5596796at2"/>
<dbReference type="InterPro" id="IPR021730">
    <property type="entry name" value="YdbH"/>
</dbReference>
<gene>
    <name evidence="1" type="ORF">E4T80_06390</name>
</gene>
<dbReference type="AlphaFoldDB" id="A0A4Y9K0G5"/>
<dbReference type="RefSeq" id="WP_135056262.1">
    <property type="nucleotide sequence ID" value="NZ_JADGLC010000012.1"/>
</dbReference>
<accession>A0A4Y9K0G5</accession>
<proteinExistence type="predicted"/>
<dbReference type="NCBIfam" id="NF007971">
    <property type="entry name" value="PRK10695.1"/>
    <property type="match status" value="1"/>
</dbReference>
<evidence type="ECO:0000313" key="1">
    <source>
        <dbReference type="EMBL" id="TFV10186.1"/>
    </source>
</evidence>
<protein>
    <submittedName>
        <fullName evidence="1">YdbH family protein</fullName>
    </submittedName>
</protein>
<sequence>MSIKRSLTLIAGFIGLAVAGMLWLPSPQLTAVINYALPKGWTIAMPDGFSASLKQLHLPRFQLKAENCPLVSVDNLKLVWWAQRQLEVKQAVLDYACLAKLTASPSDDSPVQLAEWLAWLPDAKANIEAFSVVNFPTDSPSRLAALFAQPSQLEFAYFQPKLTASLAQNGSILQAELENHRLSAQIHYQPNENEWHQGQLSATLDEDLTRLPLQLKVNYQWQLPGSVITEPRLQQGSATLAWQKAEAVAGQLTINSANQSEALLTLPFRFDEQSLNIEQGLLNWQGFAEFPLKMFINAQFRPQNPGQWLPLDTAFRLSILSQNSKGKGNIVVSTQNGILQKNALMLPLQITGNVKHQNFILYSSVPLEISGEFDDLRLRFLQGALLRMTGKERFLTIHDLRFPLAGIRVDKQGIHGRLQAIFRGESPDFKGIEMHLDGYAKNFKAGALDFFQDPTAKEAVKDQWQWRFWGESRLNALNNRLKVSGRGKWHKNLVELSEFDGHLAKIHRNGVRIDQTRLSLSEPIQFAYQDFQLNGGVKLSAPKVIFDYGGELIKPTARLTFNGEVENLNLKGEVTAGRLGPIRLFARRELTENQSRFKGRLYWLAQPATVFQSLFPFRQNWLITGGSVKGETAFSFEAEQGLIAGGHFSIKNGSLSFPNGEMKGIQFSLPYQLKRNEVDIGMKKPLELRADLLDIGLKMENIRVKIHGHWPYSKRRPLFLRELSLNLLGGSLNVAKFALPQTQVAYLNLDQIQFEEILALAQYHQLNLSGKASAVFPFWLKGNPCYICNGSITQLGKPRLKLGAELIEAIRNGGYTERILAYMVNESQVNQLTARVNVDKTGQMRLAAQLRSQLAEHQNAKINLNLNYSHQENLFELWKLINYGSQFEQQIEHSLYQQLDKRQ</sequence>
<name>A0A4Y9K0G5_9PAST</name>
<organism evidence="1 2">
    <name type="scientific">Muribacter muris</name>
    <dbReference type="NCBI Taxonomy" id="67855"/>
    <lineage>
        <taxon>Bacteria</taxon>
        <taxon>Pseudomonadati</taxon>
        <taxon>Pseudomonadota</taxon>
        <taxon>Gammaproteobacteria</taxon>
        <taxon>Pasteurellales</taxon>
        <taxon>Pasteurellaceae</taxon>
        <taxon>Muribacter</taxon>
    </lineage>
</organism>
<dbReference type="Pfam" id="PF11739">
    <property type="entry name" value="YdbH-like"/>
    <property type="match status" value="1"/>
</dbReference>